<dbReference type="GO" id="GO:0005886">
    <property type="term" value="C:plasma membrane"/>
    <property type="evidence" value="ECO:0007669"/>
    <property type="project" value="UniProtKB-SubCell"/>
</dbReference>
<dbReference type="PANTHER" id="PTHR48109">
    <property type="entry name" value="DIHYDROOROTATE DEHYDROGENASE (QUINONE), MITOCHONDRIAL-RELATED"/>
    <property type="match status" value="1"/>
</dbReference>
<dbReference type="InterPro" id="IPR005719">
    <property type="entry name" value="Dihydroorotate_DH_2"/>
</dbReference>
<comment type="caution">
    <text evidence="13">The sequence shown here is derived from an EMBL/GenBank/DDBJ whole genome shotgun (WGS) entry which is preliminary data.</text>
</comment>
<feature type="binding site" evidence="11">
    <location>
        <position position="189"/>
    </location>
    <ligand>
        <name>FMN</name>
        <dbReference type="ChEBI" id="CHEBI:58210"/>
    </ligand>
</feature>
<dbReference type="EMBL" id="JABFAJ010000024">
    <property type="protein sequence ID" value="NNU28533.1"/>
    <property type="molecule type" value="Genomic_DNA"/>
</dbReference>
<gene>
    <name evidence="11" type="primary">pyrD</name>
    <name evidence="13" type="ORF">HLI28_13410</name>
</gene>
<comment type="catalytic activity">
    <reaction evidence="10 11">
        <text>(S)-dihydroorotate + a quinone = orotate + a quinol</text>
        <dbReference type="Rhea" id="RHEA:30187"/>
        <dbReference type="ChEBI" id="CHEBI:24646"/>
        <dbReference type="ChEBI" id="CHEBI:30839"/>
        <dbReference type="ChEBI" id="CHEBI:30864"/>
        <dbReference type="ChEBI" id="CHEBI:132124"/>
        <dbReference type="EC" id="1.3.5.2"/>
    </reaction>
</comment>
<dbReference type="HAMAP" id="MF_00225">
    <property type="entry name" value="DHO_dh_type2"/>
    <property type="match status" value="1"/>
</dbReference>
<protein>
    <recommendedName>
        <fullName evidence="11">Dihydroorotate dehydrogenase (quinone)</fullName>
        <ecNumber evidence="11">1.3.5.2</ecNumber>
    </recommendedName>
    <alternativeName>
        <fullName evidence="11">DHOdehase</fullName>
        <shortName evidence="11">DHOD</shortName>
        <shortName evidence="11">DHODase</shortName>
    </alternativeName>
    <alternativeName>
        <fullName evidence="11">Dihydroorotate oxidase</fullName>
    </alternativeName>
</protein>
<dbReference type="NCBIfam" id="NF003652">
    <property type="entry name" value="PRK05286.2-5"/>
    <property type="match status" value="1"/>
</dbReference>
<feature type="binding site" evidence="11">
    <location>
        <begin position="264"/>
        <end position="265"/>
    </location>
    <ligand>
        <name>substrate</name>
    </ligand>
</feature>
<feature type="domain" description="Dihydroorotate dehydrogenase catalytic" evidence="12">
    <location>
        <begin position="59"/>
        <end position="347"/>
    </location>
</feature>
<comment type="function">
    <text evidence="1 11">Catalyzes the conversion of dihydroorotate to orotate with quinone as electron acceptor.</text>
</comment>
<evidence type="ECO:0000256" key="7">
    <source>
        <dbReference type="ARBA" id="ARBA00022975"/>
    </source>
</evidence>
<dbReference type="GO" id="GO:0006207">
    <property type="term" value="P:'de novo' pyrimidine nucleobase biosynthetic process"/>
    <property type="evidence" value="ECO:0007669"/>
    <property type="project" value="UniProtKB-UniRule"/>
</dbReference>
<dbReference type="GO" id="GO:0044205">
    <property type="term" value="P:'de novo' UMP biosynthetic process"/>
    <property type="evidence" value="ECO:0007669"/>
    <property type="project" value="UniProtKB-UniRule"/>
</dbReference>
<organism evidence="13 14">
    <name type="scientific">Isoptericola sediminis</name>
    <dbReference type="NCBI Taxonomy" id="2733572"/>
    <lineage>
        <taxon>Bacteria</taxon>
        <taxon>Bacillati</taxon>
        <taxon>Actinomycetota</taxon>
        <taxon>Actinomycetes</taxon>
        <taxon>Micrococcales</taxon>
        <taxon>Promicromonosporaceae</taxon>
        <taxon>Isoptericola</taxon>
    </lineage>
</organism>
<feature type="binding site" evidence="11">
    <location>
        <position position="98"/>
    </location>
    <ligand>
        <name>FMN</name>
        <dbReference type="ChEBI" id="CHEBI:58210"/>
    </ligand>
</feature>
<feature type="binding site" evidence="11">
    <location>
        <position position="194"/>
    </location>
    <ligand>
        <name>substrate</name>
    </ligand>
</feature>
<evidence type="ECO:0000259" key="12">
    <source>
        <dbReference type="Pfam" id="PF01180"/>
    </source>
</evidence>
<dbReference type="SUPFAM" id="SSF51395">
    <property type="entry name" value="FMN-linked oxidoreductases"/>
    <property type="match status" value="1"/>
</dbReference>
<keyword evidence="11" id="KW-1003">Cell membrane</keyword>
<comment type="pathway">
    <text evidence="3 11">Pyrimidine metabolism; UMP biosynthesis via de novo pathway; orotate from (S)-dihydroorotate (quinone route): step 1/1.</text>
</comment>
<keyword evidence="8 11" id="KW-0560">Oxidoreductase</keyword>
<dbReference type="GO" id="GO:0106430">
    <property type="term" value="F:dihydroorotate dehydrogenase (quinone) activity"/>
    <property type="evidence" value="ECO:0007669"/>
    <property type="project" value="UniProtKB-EC"/>
</dbReference>
<dbReference type="InterPro" id="IPR013785">
    <property type="entry name" value="Aldolase_TIM"/>
</dbReference>
<dbReference type="PANTHER" id="PTHR48109:SF4">
    <property type="entry name" value="DIHYDROOROTATE DEHYDROGENASE (QUINONE), MITOCHONDRIAL"/>
    <property type="match status" value="1"/>
</dbReference>
<keyword evidence="14" id="KW-1185">Reference proteome</keyword>
<dbReference type="PROSITE" id="PS00911">
    <property type="entry name" value="DHODEHASE_1"/>
    <property type="match status" value="1"/>
</dbReference>
<proteinExistence type="inferred from homology"/>
<feature type="binding site" evidence="11">
    <location>
        <position position="189"/>
    </location>
    <ligand>
        <name>substrate</name>
    </ligand>
</feature>
<dbReference type="InterPro" id="IPR050074">
    <property type="entry name" value="DHO_dehydrogenase"/>
</dbReference>
<dbReference type="UniPathway" id="UPA00070">
    <property type="reaction ID" value="UER00946"/>
</dbReference>
<comment type="cofactor">
    <cofactor evidence="11">
        <name>FMN</name>
        <dbReference type="ChEBI" id="CHEBI:58210"/>
    </cofactor>
    <text evidence="11">Binds 1 FMN per subunit.</text>
</comment>
<evidence type="ECO:0000256" key="9">
    <source>
        <dbReference type="ARBA" id="ARBA00023136"/>
    </source>
</evidence>
<keyword evidence="9 11" id="KW-0472">Membrane</keyword>
<feature type="binding site" evidence="11">
    <location>
        <position position="278"/>
    </location>
    <ligand>
        <name>FMN</name>
        <dbReference type="ChEBI" id="CHEBI:58210"/>
    </ligand>
</feature>
<evidence type="ECO:0000256" key="10">
    <source>
        <dbReference type="ARBA" id="ARBA00048639"/>
    </source>
</evidence>
<accession>A0A849KIN4</accession>
<feature type="binding site" evidence="11">
    <location>
        <position position="307"/>
    </location>
    <ligand>
        <name>FMN</name>
        <dbReference type="ChEBI" id="CHEBI:58210"/>
    </ligand>
</feature>
<evidence type="ECO:0000256" key="4">
    <source>
        <dbReference type="ARBA" id="ARBA00005359"/>
    </source>
</evidence>
<feature type="binding site" evidence="11">
    <location>
        <begin position="123"/>
        <end position="127"/>
    </location>
    <ligand>
        <name>substrate</name>
    </ligand>
</feature>
<feature type="binding site" evidence="11">
    <location>
        <begin position="328"/>
        <end position="329"/>
    </location>
    <ligand>
        <name>FMN</name>
        <dbReference type="ChEBI" id="CHEBI:58210"/>
    </ligand>
</feature>
<comment type="subcellular location">
    <subcellularLocation>
        <location evidence="11">Cell membrane</location>
        <topology evidence="11">Peripheral membrane protein</topology>
    </subcellularLocation>
    <subcellularLocation>
        <location evidence="2">Membrane</location>
    </subcellularLocation>
</comment>
<evidence type="ECO:0000256" key="3">
    <source>
        <dbReference type="ARBA" id="ARBA00005161"/>
    </source>
</evidence>
<sequence length="359" mass="38069">MTPYTLLFQTVLRRMDPERAHDRAFRAIEVAGKVPLLRDVVQGALAPYLGRGIGGPGSVEVLGRTVPAPFGLAGGFDKNARAVRGLTMLGFGFVEVGTVTPRPQPGNERPRMWRELDVRGVRNRMGFNNDGAVEMAERLRALRSTRAGRAVIVGVNIGKNKSTPAADAAGDYARCARMLAEHADYLVVNVSSPNTPGLRDLQTADELRPILTAVRAAADEATALARVGRTPLLVKIAPDLSDEDVDAVADLVTELGLDGVVAVNTTVGHDRGPGGLSGPPLLARGLEVVRRLRGRLGPDPVVIGVGGVTDADDVRAYLRAGADLVQGYTSFVYRGPFWPSRINRALTRSPGSSSAGTMA</sequence>
<comment type="caution">
    <text evidence="11">Lacks conserved residue(s) required for the propagation of feature annotation.</text>
</comment>
<feature type="binding site" evidence="11">
    <location>
        <position position="263"/>
    </location>
    <ligand>
        <name>FMN</name>
        <dbReference type="ChEBI" id="CHEBI:58210"/>
    </ligand>
</feature>
<comment type="subunit">
    <text evidence="11">Monomer.</text>
</comment>
<evidence type="ECO:0000256" key="11">
    <source>
        <dbReference type="HAMAP-Rule" id="MF_00225"/>
    </source>
</evidence>
<dbReference type="Gene3D" id="3.20.20.70">
    <property type="entry name" value="Aldolase class I"/>
    <property type="match status" value="1"/>
</dbReference>
<evidence type="ECO:0000256" key="2">
    <source>
        <dbReference type="ARBA" id="ARBA00004370"/>
    </source>
</evidence>
<comment type="similarity">
    <text evidence="4 11">Belongs to the dihydroorotate dehydrogenase family. Type 2 subfamily.</text>
</comment>
<evidence type="ECO:0000256" key="5">
    <source>
        <dbReference type="ARBA" id="ARBA00022630"/>
    </source>
</evidence>
<feature type="binding site" evidence="11">
    <location>
        <position position="156"/>
    </location>
    <ligand>
        <name>FMN</name>
        <dbReference type="ChEBI" id="CHEBI:58210"/>
    </ligand>
</feature>
<evidence type="ECO:0000256" key="1">
    <source>
        <dbReference type="ARBA" id="ARBA00003125"/>
    </source>
</evidence>
<dbReference type="EC" id="1.3.5.2" evidence="11"/>
<dbReference type="CDD" id="cd04738">
    <property type="entry name" value="DHOD_2_like"/>
    <property type="match status" value="1"/>
</dbReference>
<feature type="active site" description="Nucleophile" evidence="11">
    <location>
        <position position="192"/>
    </location>
</feature>
<dbReference type="AlphaFoldDB" id="A0A849KIN4"/>
<dbReference type="RefSeq" id="WP_171248066.1">
    <property type="nucleotide sequence ID" value="NZ_JABFAJ010000024.1"/>
</dbReference>
<evidence type="ECO:0000313" key="13">
    <source>
        <dbReference type="EMBL" id="NNU28533.1"/>
    </source>
</evidence>
<feature type="binding site" evidence="11">
    <location>
        <position position="235"/>
    </location>
    <ligand>
        <name>FMN</name>
        <dbReference type="ChEBI" id="CHEBI:58210"/>
    </ligand>
</feature>
<keyword evidence="6 11" id="KW-0288">FMN</keyword>
<feature type="binding site" evidence="11">
    <location>
        <position position="78"/>
    </location>
    <ligand>
        <name>substrate</name>
    </ligand>
</feature>
<dbReference type="InterPro" id="IPR005720">
    <property type="entry name" value="Dihydroorotate_DH_cat"/>
</dbReference>
<dbReference type="Proteomes" id="UP000557204">
    <property type="component" value="Unassembled WGS sequence"/>
</dbReference>
<evidence type="ECO:0000313" key="14">
    <source>
        <dbReference type="Proteomes" id="UP000557204"/>
    </source>
</evidence>
<keyword evidence="5 11" id="KW-0285">Flavoprotein</keyword>
<dbReference type="GO" id="GO:0005737">
    <property type="term" value="C:cytoplasm"/>
    <property type="evidence" value="ECO:0007669"/>
    <property type="project" value="InterPro"/>
</dbReference>
<name>A0A849KIN4_9MICO</name>
<keyword evidence="7 11" id="KW-0665">Pyrimidine biosynthesis</keyword>
<dbReference type="PROSITE" id="PS00912">
    <property type="entry name" value="DHODEHASE_2"/>
    <property type="match status" value="1"/>
</dbReference>
<dbReference type="NCBIfam" id="TIGR01036">
    <property type="entry name" value="pyrD_sub2"/>
    <property type="match status" value="1"/>
</dbReference>
<dbReference type="Pfam" id="PF01180">
    <property type="entry name" value="DHO_dh"/>
    <property type="match status" value="1"/>
</dbReference>
<dbReference type="InterPro" id="IPR001295">
    <property type="entry name" value="Dihydroorotate_DH_CS"/>
</dbReference>
<reference evidence="13 14" key="1">
    <citation type="submission" date="2020-05" db="EMBL/GenBank/DDBJ databases">
        <title>Genome sequence of Isoptericola sp. JC619 isolated from Chilika lagoon, India.</title>
        <authorList>
            <person name="Kumar D."/>
            <person name="Appam K."/>
            <person name="Gandham S."/>
            <person name="Uppada J."/>
            <person name="Sasikala C."/>
            <person name="Venkata Ramana C."/>
        </authorList>
    </citation>
    <scope>NUCLEOTIDE SEQUENCE [LARGE SCALE GENOMIC DNA]</scope>
    <source>
        <strain evidence="13 14">JC619</strain>
    </source>
</reference>
<evidence type="ECO:0000256" key="8">
    <source>
        <dbReference type="ARBA" id="ARBA00023002"/>
    </source>
</evidence>
<evidence type="ECO:0000256" key="6">
    <source>
        <dbReference type="ARBA" id="ARBA00022643"/>
    </source>
</evidence>